<sequence length="59" mass="6788">MQAIKTRRREHGFAVRDAVAITRPKQARRIFFSAAEAPHTSRSFERRPSQAPDPRSRSP</sequence>
<keyword evidence="3" id="KW-1185">Reference proteome</keyword>
<gene>
    <name evidence="2" type="ORF">HaLaN_27390</name>
</gene>
<accession>A0A6A0A9V2</accession>
<protein>
    <submittedName>
        <fullName evidence="2">Uncharacterized protein</fullName>
    </submittedName>
</protein>
<reference evidence="2 3" key="1">
    <citation type="submission" date="2020-02" db="EMBL/GenBank/DDBJ databases">
        <title>Draft genome sequence of Haematococcus lacustris strain NIES-144.</title>
        <authorList>
            <person name="Morimoto D."/>
            <person name="Nakagawa S."/>
            <person name="Yoshida T."/>
            <person name="Sawayama S."/>
        </authorList>
    </citation>
    <scope>NUCLEOTIDE SEQUENCE [LARGE SCALE GENOMIC DNA]</scope>
    <source>
        <strain evidence="2 3">NIES-144</strain>
    </source>
</reference>
<name>A0A6A0A9V2_HAELA</name>
<proteinExistence type="predicted"/>
<feature type="region of interest" description="Disordered" evidence="1">
    <location>
        <begin position="34"/>
        <end position="59"/>
    </location>
</feature>
<dbReference type="EMBL" id="BLLF01004060">
    <property type="protein sequence ID" value="GFH28837.1"/>
    <property type="molecule type" value="Genomic_DNA"/>
</dbReference>
<organism evidence="2 3">
    <name type="scientific">Haematococcus lacustris</name>
    <name type="common">Green alga</name>
    <name type="synonym">Haematococcus pluvialis</name>
    <dbReference type="NCBI Taxonomy" id="44745"/>
    <lineage>
        <taxon>Eukaryota</taxon>
        <taxon>Viridiplantae</taxon>
        <taxon>Chlorophyta</taxon>
        <taxon>core chlorophytes</taxon>
        <taxon>Chlorophyceae</taxon>
        <taxon>CS clade</taxon>
        <taxon>Chlamydomonadales</taxon>
        <taxon>Haematococcaceae</taxon>
        <taxon>Haematococcus</taxon>
    </lineage>
</organism>
<feature type="compositionally biased region" description="Basic and acidic residues" evidence="1">
    <location>
        <begin position="42"/>
        <end position="59"/>
    </location>
</feature>
<dbReference type="Proteomes" id="UP000485058">
    <property type="component" value="Unassembled WGS sequence"/>
</dbReference>
<comment type="caution">
    <text evidence="2">The sequence shown here is derived from an EMBL/GenBank/DDBJ whole genome shotgun (WGS) entry which is preliminary data.</text>
</comment>
<evidence type="ECO:0000313" key="3">
    <source>
        <dbReference type="Proteomes" id="UP000485058"/>
    </source>
</evidence>
<evidence type="ECO:0000256" key="1">
    <source>
        <dbReference type="SAM" id="MobiDB-lite"/>
    </source>
</evidence>
<evidence type="ECO:0000313" key="2">
    <source>
        <dbReference type="EMBL" id="GFH28837.1"/>
    </source>
</evidence>
<dbReference type="AlphaFoldDB" id="A0A6A0A9V2"/>